<name>A0A1G7R8J1_CHIFI</name>
<reference evidence="1 2" key="1">
    <citation type="submission" date="2016-10" db="EMBL/GenBank/DDBJ databases">
        <authorList>
            <person name="de Groot N.N."/>
        </authorList>
    </citation>
    <scope>NUCLEOTIDE SEQUENCE [LARGE SCALE GENOMIC DNA]</scope>
    <source>
        <strain evidence="1 2">DSM 527</strain>
    </source>
</reference>
<dbReference type="Proteomes" id="UP000199045">
    <property type="component" value="Unassembled WGS sequence"/>
</dbReference>
<protein>
    <submittedName>
        <fullName evidence="1">Uncharacterized protein</fullName>
    </submittedName>
</protein>
<dbReference type="STRING" id="104663.SAMN04488121_103368"/>
<dbReference type="AlphaFoldDB" id="A0A1G7R8J1"/>
<dbReference type="EMBL" id="FNBN01000003">
    <property type="protein sequence ID" value="SDG07057.1"/>
    <property type="molecule type" value="Genomic_DNA"/>
</dbReference>
<sequence>MNEHNPIAQLVNQIQRQWMEKTAKKPALRFVRFIIKPEEARVYEGFCKLESSEHGSLPEVFVTQLTSFEDEDTFSAALIKDWLDTYEKSMALVERVNERALFTWDPRPFKQLLERHNGAPMDDVLLSLLGSFRQSLPQQHKQLVLALIPRQVSSTKAMKNWIATLLKKGIPAGVKLLVIDHVNVDHFAFHERQFPDMICSIHVPMDLPGAIQKLATTGSPNDPEIMLRKCVFEMGAALKDKDVKRLHRWGQQALDATQRSGNKGLFATAHIMYAGMLFHFKKDPKIPELLERGQRIAKQGVQMNDGACLPLMVQFYGYHGAYAQIRRRFTEAINWFIQQAELAEQHKFSQQSLNAWYQAAELCRRKDSSRYYDVLEKGYKAGLHLTDEEISASIYIYLLRDYYDYAHAHRQHDTVQAIDEKMGRVFGNDWKSDVDNIRKNREPMILPLEMEQTETLQPQK</sequence>
<evidence type="ECO:0000313" key="2">
    <source>
        <dbReference type="Proteomes" id="UP000199045"/>
    </source>
</evidence>
<evidence type="ECO:0000313" key="1">
    <source>
        <dbReference type="EMBL" id="SDG07057.1"/>
    </source>
</evidence>
<proteinExistence type="predicted"/>
<gene>
    <name evidence="1" type="ORF">SAMN04488121_103368</name>
</gene>
<dbReference type="OrthoDB" id="615153at2"/>
<dbReference type="RefSeq" id="WP_089832859.1">
    <property type="nucleotide sequence ID" value="NZ_FNBN01000003.1"/>
</dbReference>
<organism evidence="1 2">
    <name type="scientific">Chitinophaga filiformis</name>
    <name type="common">Myxococcus filiformis</name>
    <name type="synonym">Flexibacter filiformis</name>
    <dbReference type="NCBI Taxonomy" id="104663"/>
    <lineage>
        <taxon>Bacteria</taxon>
        <taxon>Pseudomonadati</taxon>
        <taxon>Bacteroidota</taxon>
        <taxon>Chitinophagia</taxon>
        <taxon>Chitinophagales</taxon>
        <taxon>Chitinophagaceae</taxon>
        <taxon>Chitinophaga</taxon>
    </lineage>
</organism>
<accession>A0A1G7R8J1</accession>